<dbReference type="PANTHER" id="PTHR33643">
    <property type="entry name" value="UREASE ACCESSORY PROTEIN D"/>
    <property type="match status" value="1"/>
</dbReference>
<keyword evidence="2 4" id="KW-0996">Nickel insertion</keyword>
<protein>
    <recommendedName>
        <fullName evidence="4">Urease accessory protein UreD</fullName>
    </recommendedName>
</protein>
<dbReference type="AlphaFoldDB" id="A0A495RIV0"/>
<keyword evidence="4" id="KW-0963">Cytoplasm</keyword>
<proteinExistence type="inferred from homology"/>
<comment type="similarity">
    <text evidence="1 4">Belongs to the UreD family.</text>
</comment>
<gene>
    <name evidence="4" type="primary">ureD</name>
    <name evidence="5" type="ORF">DES39_0655</name>
</gene>
<keyword evidence="6" id="KW-1185">Reference proteome</keyword>
<evidence type="ECO:0000313" key="6">
    <source>
        <dbReference type="Proteomes" id="UP000278542"/>
    </source>
</evidence>
<reference evidence="5 6" key="1">
    <citation type="submission" date="2018-10" db="EMBL/GenBank/DDBJ databases">
        <title>Genomic Encyclopedia of Type Strains, Phase IV (KMG-IV): sequencing the most valuable type-strain genomes for metagenomic binning, comparative biology and taxonomic classification.</title>
        <authorList>
            <person name="Goeker M."/>
        </authorList>
    </citation>
    <scope>NUCLEOTIDE SEQUENCE [LARGE SCALE GENOMIC DNA]</scope>
    <source>
        <strain evidence="5 6">DSM 22228</strain>
    </source>
</reference>
<evidence type="ECO:0000313" key="5">
    <source>
        <dbReference type="EMBL" id="RKS87427.1"/>
    </source>
</evidence>
<dbReference type="Proteomes" id="UP000278542">
    <property type="component" value="Unassembled WGS sequence"/>
</dbReference>
<name>A0A495RIV0_9GAMM</name>
<dbReference type="GO" id="GO:0005737">
    <property type="term" value="C:cytoplasm"/>
    <property type="evidence" value="ECO:0007669"/>
    <property type="project" value="UniProtKB-SubCell"/>
</dbReference>
<keyword evidence="3 4" id="KW-0143">Chaperone</keyword>
<dbReference type="InterPro" id="IPR002669">
    <property type="entry name" value="UreD"/>
</dbReference>
<evidence type="ECO:0000256" key="3">
    <source>
        <dbReference type="ARBA" id="ARBA00023186"/>
    </source>
</evidence>
<accession>A0A495RIV0</accession>
<comment type="caution">
    <text evidence="5">The sequence shown here is derived from an EMBL/GenBank/DDBJ whole genome shotgun (WGS) entry which is preliminary data.</text>
</comment>
<sequence length="326" mass="37280">MNNLREEIKNTPSRVYAHTLGQNAPEMACYQNEPIQMQSGDIGKSGYLKLRFAKGEYRSELVEMERRVPSLVQKALYWDEEMPQLPCVTMISTSGCLLQGDRQALDVIVEKDACAHITTQSATKIHMMNANYASQVQQIDVAENGYLELIPDPIIPHRDSRFITDTLIKLHPSATVIYSEILQSGRKYHHQDELFGFDIFSSRIRAEYQTEGEHNGKELFVEKYILEPKKNELMAVGVMESFDVFGNVILLTPKQYHQAILERLDAKYDVSQQIAYGATQLPNESGIIFKVLSVDSPNAKKAIRHFWQIVREEILGISLQKPFLWK</sequence>
<comment type="subunit">
    <text evidence="4">UreD, UreF and UreG form a complex that acts as a GTP-hydrolysis-dependent molecular chaperone, activating the urease apoprotein by helping to assemble the nickel containing metallocenter of UreC. The UreE protein probably delivers the nickel.</text>
</comment>
<evidence type="ECO:0000256" key="2">
    <source>
        <dbReference type="ARBA" id="ARBA00022988"/>
    </source>
</evidence>
<dbReference type="OrthoDB" id="9807968at2"/>
<dbReference type="HAMAP" id="MF_01384">
    <property type="entry name" value="UreD"/>
    <property type="match status" value="1"/>
</dbReference>
<evidence type="ECO:0000256" key="1">
    <source>
        <dbReference type="ARBA" id="ARBA00007177"/>
    </source>
</evidence>
<comment type="subcellular location">
    <subcellularLocation>
        <location evidence="4">Cytoplasm</location>
    </subcellularLocation>
</comment>
<dbReference type="RefSeq" id="WP_121144324.1">
    <property type="nucleotide sequence ID" value="NZ_RBWY01000001.1"/>
</dbReference>
<evidence type="ECO:0000256" key="4">
    <source>
        <dbReference type="HAMAP-Rule" id="MF_01384"/>
    </source>
</evidence>
<dbReference type="GO" id="GO:0016151">
    <property type="term" value="F:nickel cation binding"/>
    <property type="evidence" value="ECO:0007669"/>
    <property type="project" value="UniProtKB-UniRule"/>
</dbReference>
<comment type="function">
    <text evidence="4">Required for maturation of urease via the functional incorporation of the urease nickel metallocenter.</text>
</comment>
<dbReference type="EMBL" id="RBWY01000001">
    <property type="protein sequence ID" value="RKS87427.1"/>
    <property type="molecule type" value="Genomic_DNA"/>
</dbReference>
<dbReference type="Pfam" id="PF01774">
    <property type="entry name" value="UreD"/>
    <property type="match status" value="1"/>
</dbReference>
<organism evidence="5 6">
    <name type="scientific">Orbus hercynius</name>
    <dbReference type="NCBI Taxonomy" id="593135"/>
    <lineage>
        <taxon>Bacteria</taxon>
        <taxon>Pseudomonadati</taxon>
        <taxon>Pseudomonadota</taxon>
        <taxon>Gammaproteobacteria</taxon>
        <taxon>Orbales</taxon>
        <taxon>Orbaceae</taxon>
        <taxon>Orbus</taxon>
    </lineage>
</organism>
<dbReference type="PANTHER" id="PTHR33643:SF1">
    <property type="entry name" value="UREASE ACCESSORY PROTEIN D"/>
    <property type="match status" value="1"/>
</dbReference>